<accession>A0A1W2CTP5</accession>
<name>A0A1W2CTP5_9RHOB</name>
<evidence type="ECO:0000313" key="2">
    <source>
        <dbReference type="Proteomes" id="UP000192330"/>
    </source>
</evidence>
<reference evidence="1 2" key="1">
    <citation type="submission" date="2017-04" db="EMBL/GenBank/DDBJ databases">
        <authorList>
            <person name="Afonso C.L."/>
            <person name="Miller P.J."/>
            <person name="Scott M.A."/>
            <person name="Spackman E."/>
            <person name="Goraichik I."/>
            <person name="Dimitrov K.M."/>
            <person name="Suarez D.L."/>
            <person name="Swayne D.E."/>
        </authorList>
    </citation>
    <scope>NUCLEOTIDE SEQUENCE [LARGE SCALE GENOMIC DNA]</scope>
    <source>
        <strain evidence="1 2">CGMCC 1.12644</strain>
    </source>
</reference>
<protein>
    <submittedName>
        <fullName evidence="1">Uncharacterized protein</fullName>
    </submittedName>
</protein>
<dbReference type="EMBL" id="FWYD01000009">
    <property type="protein sequence ID" value="SMC88316.1"/>
    <property type="molecule type" value="Genomic_DNA"/>
</dbReference>
<dbReference type="Proteomes" id="UP000192330">
    <property type="component" value="Unassembled WGS sequence"/>
</dbReference>
<organism evidence="1 2">
    <name type="scientific">Primorskyibacter flagellatus</name>
    <dbReference type="NCBI Taxonomy" id="1387277"/>
    <lineage>
        <taxon>Bacteria</taxon>
        <taxon>Pseudomonadati</taxon>
        <taxon>Pseudomonadota</taxon>
        <taxon>Alphaproteobacteria</taxon>
        <taxon>Rhodobacterales</taxon>
        <taxon>Roseobacteraceae</taxon>
        <taxon>Primorskyibacter</taxon>
    </lineage>
</organism>
<proteinExistence type="predicted"/>
<dbReference type="AlphaFoldDB" id="A0A1W2CTP5"/>
<keyword evidence="2" id="KW-1185">Reference proteome</keyword>
<gene>
    <name evidence="1" type="ORF">SAMN06295998_1092</name>
</gene>
<sequence length="98" mass="10920">MQALGTSAKKEMATTDRLPFSSASPSVYTLMSSAMSRMLVSSNEVVAEKPNLSCHWLISRWLSPQWMVVVTLTLSRESTTVLVVLFRSYEQTLGFGEQ</sequence>
<evidence type="ECO:0000313" key="1">
    <source>
        <dbReference type="EMBL" id="SMC88316.1"/>
    </source>
</evidence>